<accession>A0A8H5CMI8</accession>
<keyword evidence="1" id="KW-0812">Transmembrane</keyword>
<dbReference type="OrthoDB" id="3051530at2759"/>
<dbReference type="EMBL" id="JAACJM010000142">
    <property type="protein sequence ID" value="KAF5343357.1"/>
    <property type="molecule type" value="Genomic_DNA"/>
</dbReference>
<dbReference type="AlphaFoldDB" id="A0A8H5CMI8"/>
<feature type="transmembrane region" description="Helical" evidence="1">
    <location>
        <begin position="96"/>
        <end position="116"/>
    </location>
</feature>
<feature type="transmembrane region" description="Helical" evidence="1">
    <location>
        <begin position="63"/>
        <end position="84"/>
    </location>
</feature>
<protein>
    <submittedName>
        <fullName evidence="2">Uncharacterized protein</fullName>
    </submittedName>
</protein>
<dbReference type="Proteomes" id="UP000559256">
    <property type="component" value="Unassembled WGS sequence"/>
</dbReference>
<keyword evidence="1" id="KW-1133">Transmembrane helix</keyword>
<keyword evidence="3" id="KW-1185">Reference proteome</keyword>
<evidence type="ECO:0000313" key="2">
    <source>
        <dbReference type="EMBL" id="KAF5343357.1"/>
    </source>
</evidence>
<feature type="transmembrane region" description="Helical" evidence="1">
    <location>
        <begin position="128"/>
        <end position="150"/>
    </location>
</feature>
<feature type="transmembrane region" description="Helical" evidence="1">
    <location>
        <begin position="170"/>
        <end position="191"/>
    </location>
</feature>
<evidence type="ECO:0000256" key="1">
    <source>
        <dbReference type="SAM" id="Phobius"/>
    </source>
</evidence>
<gene>
    <name evidence="2" type="ORF">D9758_014179</name>
</gene>
<organism evidence="2 3">
    <name type="scientific">Tetrapyrgos nigripes</name>
    <dbReference type="NCBI Taxonomy" id="182062"/>
    <lineage>
        <taxon>Eukaryota</taxon>
        <taxon>Fungi</taxon>
        <taxon>Dikarya</taxon>
        <taxon>Basidiomycota</taxon>
        <taxon>Agaricomycotina</taxon>
        <taxon>Agaricomycetes</taxon>
        <taxon>Agaricomycetidae</taxon>
        <taxon>Agaricales</taxon>
        <taxon>Marasmiineae</taxon>
        <taxon>Marasmiaceae</taxon>
        <taxon>Tetrapyrgos</taxon>
    </lineage>
</organism>
<keyword evidence="1" id="KW-0472">Membrane</keyword>
<name>A0A8H5CMI8_9AGAR</name>
<proteinExistence type="predicted"/>
<comment type="caution">
    <text evidence="2">The sequence shown here is derived from an EMBL/GenBank/DDBJ whole genome shotgun (WGS) entry which is preliminary data.</text>
</comment>
<sequence length="227" mass="24891">MMAMNKVAACVGVLFPHKALSHSTPLLSLLSPHRRTDTGIVMVHGLAIRQVSSAPEESGTPPFIIFDTLHALALFLLLVTYIAALISKSIVRMKTWFCLLLSCIIYCISFLVLVGHQGGPQPSFSLCIFQAGLIYAAPPTVAAAGLSFIIELYMRLSASLTASQVNPLKITVLMFLSPLVHLIIFWEALFVSQSSHHFIDLEIHRPVSMDYHISTWWAGLKAGCTVM</sequence>
<evidence type="ECO:0000313" key="3">
    <source>
        <dbReference type="Proteomes" id="UP000559256"/>
    </source>
</evidence>
<reference evidence="2 3" key="1">
    <citation type="journal article" date="2020" name="ISME J.">
        <title>Uncovering the hidden diversity of litter-decomposition mechanisms in mushroom-forming fungi.</title>
        <authorList>
            <person name="Floudas D."/>
            <person name="Bentzer J."/>
            <person name="Ahren D."/>
            <person name="Johansson T."/>
            <person name="Persson P."/>
            <person name="Tunlid A."/>
        </authorList>
    </citation>
    <scope>NUCLEOTIDE SEQUENCE [LARGE SCALE GENOMIC DNA]</scope>
    <source>
        <strain evidence="2 3">CBS 291.85</strain>
    </source>
</reference>